<dbReference type="SFLD" id="SFLDG01129">
    <property type="entry name" value="C1.5:_HAD__Beta-PGM__Phosphata"/>
    <property type="match status" value="1"/>
</dbReference>
<evidence type="ECO:0000256" key="1">
    <source>
        <dbReference type="ARBA" id="ARBA00001946"/>
    </source>
</evidence>
<dbReference type="SFLD" id="SFLDS00003">
    <property type="entry name" value="Haloacid_Dehalogenase"/>
    <property type="match status" value="1"/>
</dbReference>
<keyword evidence="5" id="KW-0413">Isomerase</keyword>
<dbReference type="SUPFAM" id="SSF56784">
    <property type="entry name" value="HAD-like"/>
    <property type="match status" value="1"/>
</dbReference>
<dbReference type="InterPro" id="IPR023214">
    <property type="entry name" value="HAD_sf"/>
</dbReference>
<evidence type="ECO:0000256" key="3">
    <source>
        <dbReference type="ARBA" id="ARBA00022723"/>
    </source>
</evidence>
<dbReference type="InterPro" id="IPR023198">
    <property type="entry name" value="PGP-like_dom2"/>
</dbReference>
<dbReference type="PANTHER" id="PTHR46193">
    <property type="entry name" value="6-PHOSPHOGLUCONATE PHOSPHATASE"/>
    <property type="match status" value="1"/>
</dbReference>
<dbReference type="InterPro" id="IPR051600">
    <property type="entry name" value="Beta-PGM-like"/>
</dbReference>
<sequence length="219" mass="24110">MFEAIIFDFDGVILDSEPLHYEAVTNVLKKIGIILSYKEYAKKYIGLSDKEMFPLLLKDKGCVFSAGAIALLINEKIDVYTRIIDACNKLPIITSVDQYIYNALQNDQKIAICTGSTKIEISTALDKLNLRQHFDTIVTAEDVQSGKPSPEGYLLTAKRLGVPTNKCLVIEDSPHGITAAKNAGMHVVALATTHENQWLQNADQIVTGFEALLDVTGHV</sequence>
<dbReference type="InterPro" id="IPR036412">
    <property type="entry name" value="HAD-like_sf"/>
</dbReference>
<comment type="similarity">
    <text evidence="2">Belongs to the HAD-like hydrolase superfamily. CbbY/CbbZ/Gph/YieH family.</text>
</comment>
<dbReference type="Proteomes" id="UP000032430">
    <property type="component" value="Chromosome I"/>
</dbReference>
<evidence type="ECO:0000256" key="2">
    <source>
        <dbReference type="ARBA" id="ARBA00006171"/>
    </source>
</evidence>
<proteinExistence type="inferred from homology"/>
<dbReference type="Pfam" id="PF13419">
    <property type="entry name" value="HAD_2"/>
    <property type="match status" value="1"/>
</dbReference>
<gene>
    <name evidence="5" type="ORF">LFA_2927</name>
</gene>
<dbReference type="Gene3D" id="3.40.50.1000">
    <property type="entry name" value="HAD superfamily/HAD-like"/>
    <property type="match status" value="1"/>
</dbReference>
<dbReference type="InterPro" id="IPR041492">
    <property type="entry name" value="HAD_2"/>
</dbReference>
<keyword evidence="6" id="KW-1185">Reference proteome</keyword>
<dbReference type="EMBL" id="LN614827">
    <property type="protein sequence ID" value="CEG58281.1"/>
    <property type="molecule type" value="Genomic_DNA"/>
</dbReference>
<reference evidence="6" key="1">
    <citation type="submission" date="2014-09" db="EMBL/GenBank/DDBJ databases">
        <authorList>
            <person name="Gomez-Valero L."/>
        </authorList>
    </citation>
    <scope>NUCLEOTIDE SEQUENCE [LARGE SCALE GENOMIC DNA]</scope>
    <source>
        <strain evidence="6">ATCC700992</strain>
    </source>
</reference>
<keyword evidence="3" id="KW-0479">Metal-binding</keyword>
<dbReference type="InterPro" id="IPR006439">
    <property type="entry name" value="HAD-SF_hydro_IA"/>
</dbReference>
<dbReference type="EC" id="5.4.2.6" evidence="5"/>
<evidence type="ECO:0000256" key="4">
    <source>
        <dbReference type="ARBA" id="ARBA00022842"/>
    </source>
</evidence>
<dbReference type="RefSeq" id="WP_045096633.1">
    <property type="nucleotide sequence ID" value="NZ_LN614827.1"/>
</dbReference>
<dbReference type="GO" id="GO:0008801">
    <property type="term" value="F:beta-phosphoglucomutase activity"/>
    <property type="evidence" value="ECO:0007669"/>
    <property type="project" value="UniProtKB-EC"/>
</dbReference>
<dbReference type="HOGENOM" id="CLU_045011_13_3_6"/>
<dbReference type="KEGG" id="lfa:LFA_2927"/>
<evidence type="ECO:0000313" key="5">
    <source>
        <dbReference type="EMBL" id="CEG58281.1"/>
    </source>
</evidence>
<dbReference type="Gene3D" id="1.10.150.240">
    <property type="entry name" value="Putative phosphatase, domain 2"/>
    <property type="match status" value="1"/>
</dbReference>
<dbReference type="SFLD" id="SFLDG01135">
    <property type="entry name" value="C1.5.6:_HAD__Beta-PGM__Phospha"/>
    <property type="match status" value="1"/>
</dbReference>
<dbReference type="PRINTS" id="PR00413">
    <property type="entry name" value="HADHALOGNASE"/>
</dbReference>
<dbReference type="STRING" id="1212491.LFA_2927"/>
<protein>
    <submittedName>
        <fullName evidence="5">Haloacid dehalogenase superfamily, subfamily IA</fullName>
        <ecNumber evidence="5">5.4.2.6</ecNumber>
    </submittedName>
</protein>
<dbReference type="OrthoDB" id="9800058at2"/>
<evidence type="ECO:0000313" key="6">
    <source>
        <dbReference type="Proteomes" id="UP000032430"/>
    </source>
</evidence>
<organism evidence="5 6">
    <name type="scientific">Legionella fallonii LLAP-10</name>
    <dbReference type="NCBI Taxonomy" id="1212491"/>
    <lineage>
        <taxon>Bacteria</taxon>
        <taxon>Pseudomonadati</taxon>
        <taxon>Pseudomonadota</taxon>
        <taxon>Gammaproteobacteria</taxon>
        <taxon>Legionellales</taxon>
        <taxon>Legionellaceae</taxon>
        <taxon>Legionella</taxon>
    </lineage>
</organism>
<dbReference type="NCBIfam" id="TIGR01509">
    <property type="entry name" value="HAD-SF-IA-v3"/>
    <property type="match status" value="1"/>
</dbReference>
<dbReference type="AlphaFoldDB" id="A0A098G8H5"/>
<accession>A0A098G8H5</accession>
<keyword evidence="4" id="KW-0460">Magnesium</keyword>
<name>A0A098G8H5_9GAMM</name>
<comment type="cofactor">
    <cofactor evidence="1">
        <name>Mg(2+)</name>
        <dbReference type="ChEBI" id="CHEBI:18420"/>
    </cofactor>
</comment>
<dbReference type="GO" id="GO:0046872">
    <property type="term" value="F:metal ion binding"/>
    <property type="evidence" value="ECO:0007669"/>
    <property type="project" value="UniProtKB-KW"/>
</dbReference>
<dbReference type="NCBIfam" id="TIGR01549">
    <property type="entry name" value="HAD-SF-IA-v1"/>
    <property type="match status" value="1"/>
</dbReference>
<dbReference type="PANTHER" id="PTHR46193:SF21">
    <property type="entry name" value="SLL1138 PROTEIN"/>
    <property type="match status" value="1"/>
</dbReference>